<dbReference type="EMBL" id="UYJE01006158">
    <property type="protein sequence ID" value="VDI43573.1"/>
    <property type="molecule type" value="Genomic_DNA"/>
</dbReference>
<evidence type="ECO:0000313" key="1">
    <source>
        <dbReference type="EMBL" id="VDI43573.1"/>
    </source>
</evidence>
<accession>A0A8B6F5S3</accession>
<dbReference type="SUPFAM" id="SSF101898">
    <property type="entry name" value="NHL repeat"/>
    <property type="match status" value="1"/>
</dbReference>
<dbReference type="InterPro" id="IPR011042">
    <property type="entry name" value="6-blade_b-propeller_TolB-like"/>
</dbReference>
<sequence>MVSSTVKVKSVAIKKTGEALWTFMHDDIFIIQGITLDKNGFVYVVSMSTNRVVVVSPDGKTCKTILSEADGIKCPLAIDIDRETGIMIVSSEISVCNVDRAYNTAFVYKI</sequence>
<reference evidence="1" key="1">
    <citation type="submission" date="2018-11" db="EMBL/GenBank/DDBJ databases">
        <authorList>
            <person name="Alioto T."/>
            <person name="Alioto T."/>
        </authorList>
    </citation>
    <scope>NUCLEOTIDE SEQUENCE</scope>
</reference>
<evidence type="ECO:0000313" key="2">
    <source>
        <dbReference type="Proteomes" id="UP000596742"/>
    </source>
</evidence>
<name>A0A8B6F5S3_MYTGA</name>
<organism evidence="1 2">
    <name type="scientific">Mytilus galloprovincialis</name>
    <name type="common">Mediterranean mussel</name>
    <dbReference type="NCBI Taxonomy" id="29158"/>
    <lineage>
        <taxon>Eukaryota</taxon>
        <taxon>Metazoa</taxon>
        <taxon>Spiralia</taxon>
        <taxon>Lophotrochozoa</taxon>
        <taxon>Mollusca</taxon>
        <taxon>Bivalvia</taxon>
        <taxon>Autobranchia</taxon>
        <taxon>Pteriomorphia</taxon>
        <taxon>Mytilida</taxon>
        <taxon>Mytiloidea</taxon>
        <taxon>Mytilidae</taxon>
        <taxon>Mytilinae</taxon>
        <taxon>Mytilus</taxon>
    </lineage>
</organism>
<keyword evidence="2" id="KW-1185">Reference proteome</keyword>
<dbReference type="OrthoDB" id="6105938at2759"/>
<dbReference type="Proteomes" id="UP000596742">
    <property type="component" value="Unassembled WGS sequence"/>
</dbReference>
<dbReference type="AlphaFoldDB" id="A0A8B6F5S3"/>
<comment type="caution">
    <text evidence="1">The sequence shown here is derived from an EMBL/GenBank/DDBJ whole genome shotgun (WGS) entry which is preliminary data.</text>
</comment>
<proteinExistence type="predicted"/>
<gene>
    <name evidence="1" type="ORF">MGAL_10B037655</name>
</gene>
<protein>
    <submittedName>
        <fullName evidence="1">Uncharacterized protein</fullName>
    </submittedName>
</protein>
<dbReference type="Gene3D" id="2.120.10.30">
    <property type="entry name" value="TolB, C-terminal domain"/>
    <property type="match status" value="1"/>
</dbReference>